<protein>
    <recommendedName>
        <fullName evidence="5">Transmembrane protein</fullName>
    </recommendedName>
</protein>
<dbReference type="STRING" id="3880.A0A072UGT6"/>
<dbReference type="AlphaFoldDB" id="A0A072UGT6"/>
<feature type="chain" id="PRO_5014499620" description="Transmembrane protein" evidence="1">
    <location>
        <begin position="19"/>
        <end position="235"/>
    </location>
</feature>
<reference evidence="3" key="3">
    <citation type="submission" date="2015-04" db="UniProtKB">
        <authorList>
            <consortium name="EnsemblPlants"/>
        </authorList>
    </citation>
    <scope>IDENTIFICATION</scope>
    <source>
        <strain evidence="3">cv. Jemalong A17</strain>
    </source>
</reference>
<reference evidence="2 4" key="1">
    <citation type="journal article" date="2011" name="Nature">
        <title>The Medicago genome provides insight into the evolution of rhizobial symbioses.</title>
        <authorList>
            <person name="Young N.D."/>
            <person name="Debelle F."/>
            <person name="Oldroyd G.E."/>
            <person name="Geurts R."/>
            <person name="Cannon S.B."/>
            <person name="Udvardi M.K."/>
            <person name="Benedito V.A."/>
            <person name="Mayer K.F."/>
            <person name="Gouzy J."/>
            <person name="Schoof H."/>
            <person name="Van de Peer Y."/>
            <person name="Proost S."/>
            <person name="Cook D.R."/>
            <person name="Meyers B.C."/>
            <person name="Spannagl M."/>
            <person name="Cheung F."/>
            <person name="De Mita S."/>
            <person name="Krishnakumar V."/>
            <person name="Gundlach H."/>
            <person name="Zhou S."/>
            <person name="Mudge J."/>
            <person name="Bharti A.K."/>
            <person name="Murray J.D."/>
            <person name="Naoumkina M.A."/>
            <person name="Rosen B."/>
            <person name="Silverstein K.A."/>
            <person name="Tang H."/>
            <person name="Rombauts S."/>
            <person name="Zhao P.X."/>
            <person name="Zhou P."/>
            <person name="Barbe V."/>
            <person name="Bardou P."/>
            <person name="Bechner M."/>
            <person name="Bellec A."/>
            <person name="Berger A."/>
            <person name="Berges H."/>
            <person name="Bidwell S."/>
            <person name="Bisseling T."/>
            <person name="Choisne N."/>
            <person name="Couloux A."/>
            <person name="Denny R."/>
            <person name="Deshpande S."/>
            <person name="Dai X."/>
            <person name="Doyle J.J."/>
            <person name="Dudez A.M."/>
            <person name="Farmer A.D."/>
            <person name="Fouteau S."/>
            <person name="Franken C."/>
            <person name="Gibelin C."/>
            <person name="Gish J."/>
            <person name="Goldstein S."/>
            <person name="Gonzalez A.J."/>
            <person name="Green P.J."/>
            <person name="Hallab A."/>
            <person name="Hartog M."/>
            <person name="Hua A."/>
            <person name="Humphray S.J."/>
            <person name="Jeong D.H."/>
            <person name="Jing Y."/>
            <person name="Jocker A."/>
            <person name="Kenton S.M."/>
            <person name="Kim D.J."/>
            <person name="Klee K."/>
            <person name="Lai H."/>
            <person name="Lang C."/>
            <person name="Lin S."/>
            <person name="Macmil S.L."/>
            <person name="Magdelenat G."/>
            <person name="Matthews L."/>
            <person name="McCorrison J."/>
            <person name="Monaghan E.L."/>
            <person name="Mun J.H."/>
            <person name="Najar F.Z."/>
            <person name="Nicholson C."/>
            <person name="Noirot C."/>
            <person name="O'Bleness M."/>
            <person name="Paule C.R."/>
            <person name="Poulain J."/>
            <person name="Prion F."/>
            <person name="Qin B."/>
            <person name="Qu C."/>
            <person name="Retzel E.F."/>
            <person name="Riddle C."/>
            <person name="Sallet E."/>
            <person name="Samain S."/>
            <person name="Samson N."/>
            <person name="Sanders I."/>
            <person name="Saurat O."/>
            <person name="Scarpelli C."/>
            <person name="Schiex T."/>
            <person name="Segurens B."/>
            <person name="Severin A.J."/>
            <person name="Sherrier D.J."/>
            <person name="Shi R."/>
            <person name="Sims S."/>
            <person name="Singer S.R."/>
            <person name="Sinharoy S."/>
            <person name="Sterck L."/>
            <person name="Viollet A."/>
            <person name="Wang B.B."/>
            <person name="Wang K."/>
            <person name="Wang M."/>
            <person name="Wang X."/>
            <person name="Warfsmann J."/>
            <person name="Weissenbach J."/>
            <person name="White D.D."/>
            <person name="White J.D."/>
            <person name="Wiley G.B."/>
            <person name="Wincker P."/>
            <person name="Xing Y."/>
            <person name="Yang L."/>
            <person name="Yao Z."/>
            <person name="Ying F."/>
            <person name="Zhai J."/>
            <person name="Zhou L."/>
            <person name="Zuber A."/>
            <person name="Denarie J."/>
            <person name="Dixon R.A."/>
            <person name="May G.D."/>
            <person name="Schwartz D.C."/>
            <person name="Rogers J."/>
            <person name="Quetier F."/>
            <person name="Town C.D."/>
            <person name="Roe B.A."/>
        </authorList>
    </citation>
    <scope>NUCLEOTIDE SEQUENCE [LARGE SCALE GENOMIC DNA]</scope>
    <source>
        <strain evidence="2">A17</strain>
        <strain evidence="3 4">cv. Jemalong A17</strain>
    </source>
</reference>
<dbReference type="EnsemblPlants" id="KEH28857">
    <property type="protein sequence ID" value="KEH28857"/>
    <property type="gene ID" value="MTR_4g415270"/>
</dbReference>
<accession>A0A072UGT6</accession>
<sequence>MLGKQGWEFLSSLTPLFAVFLKAQYFPSCNYLNAQLGHNPSYVWHSILRARFIIQGGARWSIESGASISILNKPWLPNGECISGDTIVLTLLRKFFKCRFLLKYQRTVSVGKWRGMVGILFVVLTGYVSLNSLTLLTFDAQGFSLESGSSKFLRKLRILSGFWSLWKHRNLRVWDDVTKVSVVVVERAKNLVVDWQIANFPSAADSTPLQQAQQSVGEGSSSMVCTSAFVASAWQ</sequence>
<evidence type="ECO:0000313" key="2">
    <source>
        <dbReference type="EMBL" id="KEH28857.1"/>
    </source>
</evidence>
<evidence type="ECO:0000313" key="4">
    <source>
        <dbReference type="Proteomes" id="UP000002051"/>
    </source>
</evidence>
<feature type="signal peptide" evidence="1">
    <location>
        <begin position="1"/>
        <end position="18"/>
    </location>
</feature>
<name>A0A072UGT6_MEDTR</name>
<dbReference type="HOGENOM" id="CLU_1296059_0_0_1"/>
<reference evidence="2 4" key="2">
    <citation type="journal article" date="2014" name="BMC Genomics">
        <title>An improved genome release (version Mt4.0) for the model legume Medicago truncatula.</title>
        <authorList>
            <person name="Tang H."/>
            <person name="Krishnakumar V."/>
            <person name="Bidwell S."/>
            <person name="Rosen B."/>
            <person name="Chan A."/>
            <person name="Zhou S."/>
            <person name="Gentzbittel L."/>
            <person name="Childs K.L."/>
            <person name="Yandell M."/>
            <person name="Gundlach H."/>
            <person name="Mayer K.F."/>
            <person name="Schwartz D.C."/>
            <person name="Town C.D."/>
        </authorList>
    </citation>
    <scope>GENOME REANNOTATION</scope>
    <source>
        <strain evidence="2">A17</strain>
        <strain evidence="3 4">cv. Jemalong A17</strain>
    </source>
</reference>
<evidence type="ECO:0008006" key="5">
    <source>
        <dbReference type="Google" id="ProtNLM"/>
    </source>
</evidence>
<proteinExistence type="predicted"/>
<keyword evidence="1" id="KW-0732">Signal</keyword>
<dbReference type="Proteomes" id="UP000002051">
    <property type="component" value="Chromosome 4"/>
</dbReference>
<evidence type="ECO:0000313" key="3">
    <source>
        <dbReference type="EnsemblPlants" id="KEH28857"/>
    </source>
</evidence>
<organism evidence="2 4">
    <name type="scientific">Medicago truncatula</name>
    <name type="common">Barrel medic</name>
    <name type="synonym">Medicago tribuloides</name>
    <dbReference type="NCBI Taxonomy" id="3880"/>
    <lineage>
        <taxon>Eukaryota</taxon>
        <taxon>Viridiplantae</taxon>
        <taxon>Streptophyta</taxon>
        <taxon>Embryophyta</taxon>
        <taxon>Tracheophyta</taxon>
        <taxon>Spermatophyta</taxon>
        <taxon>Magnoliopsida</taxon>
        <taxon>eudicotyledons</taxon>
        <taxon>Gunneridae</taxon>
        <taxon>Pentapetalae</taxon>
        <taxon>rosids</taxon>
        <taxon>fabids</taxon>
        <taxon>Fabales</taxon>
        <taxon>Fabaceae</taxon>
        <taxon>Papilionoideae</taxon>
        <taxon>50 kb inversion clade</taxon>
        <taxon>NPAAA clade</taxon>
        <taxon>Hologalegina</taxon>
        <taxon>IRL clade</taxon>
        <taxon>Trifolieae</taxon>
        <taxon>Medicago</taxon>
    </lineage>
</organism>
<evidence type="ECO:0000256" key="1">
    <source>
        <dbReference type="SAM" id="SignalP"/>
    </source>
</evidence>
<dbReference type="EMBL" id="CM001220">
    <property type="protein sequence ID" value="KEH28857.1"/>
    <property type="molecule type" value="Genomic_DNA"/>
</dbReference>
<gene>
    <name evidence="2" type="ordered locus">MTR_4g415270</name>
</gene>
<keyword evidence="4" id="KW-1185">Reference proteome</keyword>